<keyword evidence="3" id="KW-1185">Reference proteome</keyword>
<organism evidence="2 3">
    <name type="scientific">Cylindrotheca closterium</name>
    <dbReference type="NCBI Taxonomy" id="2856"/>
    <lineage>
        <taxon>Eukaryota</taxon>
        <taxon>Sar</taxon>
        <taxon>Stramenopiles</taxon>
        <taxon>Ochrophyta</taxon>
        <taxon>Bacillariophyta</taxon>
        <taxon>Bacillariophyceae</taxon>
        <taxon>Bacillariophycidae</taxon>
        <taxon>Bacillariales</taxon>
        <taxon>Bacillariaceae</taxon>
        <taxon>Cylindrotheca</taxon>
    </lineage>
</organism>
<evidence type="ECO:0000313" key="2">
    <source>
        <dbReference type="EMBL" id="CAJ1924608.1"/>
    </source>
</evidence>
<feature type="region of interest" description="Disordered" evidence="1">
    <location>
        <begin position="36"/>
        <end position="59"/>
    </location>
</feature>
<gene>
    <name evidence="2" type="ORF">CYCCA115_LOCUS1093</name>
</gene>
<dbReference type="Proteomes" id="UP001295423">
    <property type="component" value="Unassembled WGS sequence"/>
</dbReference>
<reference evidence="2" key="1">
    <citation type="submission" date="2023-08" db="EMBL/GenBank/DDBJ databases">
        <authorList>
            <person name="Audoor S."/>
            <person name="Bilcke G."/>
        </authorList>
    </citation>
    <scope>NUCLEOTIDE SEQUENCE</scope>
</reference>
<dbReference type="AlphaFoldDB" id="A0AAD2CFI1"/>
<name>A0AAD2CFI1_9STRA</name>
<evidence type="ECO:0000313" key="3">
    <source>
        <dbReference type="Proteomes" id="UP001295423"/>
    </source>
</evidence>
<proteinExistence type="predicted"/>
<sequence length="347" mass="38670">MLAANRLLVGKSLLQKHRPNSALKCRFLSQMSDSGNEVESAAGSSSDEGGEATTSTPIFPWRHEEDKLARFIPGTEEHETKGHLLSTANTPLGNSTLNAMTTSYMFLDLPIWQLLFFSHFKAELTESVSWAFVQGVNSLLLKLANEPNPKDVSDEIDFQKTLSKPEEESSETPDLQELDFILEKQLLNLYQSSASNLADGNEIFLKSKPYSAELVSLYCIPYISRSNILSNPSLLTFYKSMLEKSAVEKQADLAQLRKEHLETGKMESTVIAQVLVWCKERFYVKDAASGTVVQGNEDDGEKDVPHLVRMEMIVKTAKDSSFGNFRNIHGNWIITDIDDLVGGNLVV</sequence>
<protein>
    <submittedName>
        <fullName evidence="2">Uncharacterized protein</fullName>
    </submittedName>
</protein>
<comment type="caution">
    <text evidence="2">The sequence shown here is derived from an EMBL/GenBank/DDBJ whole genome shotgun (WGS) entry which is preliminary data.</text>
</comment>
<accession>A0AAD2CFI1</accession>
<feature type="compositionally biased region" description="Low complexity" evidence="1">
    <location>
        <begin position="39"/>
        <end position="56"/>
    </location>
</feature>
<evidence type="ECO:0000256" key="1">
    <source>
        <dbReference type="SAM" id="MobiDB-lite"/>
    </source>
</evidence>
<dbReference type="EMBL" id="CAKOGP040000002">
    <property type="protein sequence ID" value="CAJ1924608.1"/>
    <property type="molecule type" value="Genomic_DNA"/>
</dbReference>